<evidence type="ECO:0000313" key="1">
    <source>
        <dbReference type="EMBL" id="VEL27833.1"/>
    </source>
</evidence>
<comment type="caution">
    <text evidence="1">The sequence shown here is derived from an EMBL/GenBank/DDBJ whole genome shotgun (WGS) entry which is preliminary data.</text>
</comment>
<dbReference type="EMBL" id="CAAALY010090241">
    <property type="protein sequence ID" value="VEL27833.1"/>
    <property type="molecule type" value="Genomic_DNA"/>
</dbReference>
<dbReference type="AlphaFoldDB" id="A0A3S5AT78"/>
<organism evidence="1 2">
    <name type="scientific">Protopolystoma xenopodis</name>
    <dbReference type="NCBI Taxonomy" id="117903"/>
    <lineage>
        <taxon>Eukaryota</taxon>
        <taxon>Metazoa</taxon>
        <taxon>Spiralia</taxon>
        <taxon>Lophotrochozoa</taxon>
        <taxon>Platyhelminthes</taxon>
        <taxon>Monogenea</taxon>
        <taxon>Polyopisthocotylea</taxon>
        <taxon>Polystomatidea</taxon>
        <taxon>Polystomatidae</taxon>
        <taxon>Protopolystoma</taxon>
    </lineage>
</organism>
<reference evidence="1" key="1">
    <citation type="submission" date="2018-11" db="EMBL/GenBank/DDBJ databases">
        <authorList>
            <consortium name="Pathogen Informatics"/>
        </authorList>
    </citation>
    <scope>NUCLEOTIDE SEQUENCE</scope>
</reference>
<name>A0A3S5AT78_9PLAT</name>
<proteinExistence type="predicted"/>
<sequence length="137" mass="14763">MQPPIGWYANRKSCSQFPLPFSLFLSCTPHARTQSLSLSISLSHLLSPIMWHPHCVIYPLQPESLGWPFSSPSGWIVSLSPLPSGSVGTPPHFPSPSFPITPYAPFATTLSSPLSLRIFPASLGSRNAPTSSLLAPP</sequence>
<accession>A0A3S5AT78</accession>
<dbReference type="Proteomes" id="UP000784294">
    <property type="component" value="Unassembled WGS sequence"/>
</dbReference>
<gene>
    <name evidence="1" type="ORF">PXEA_LOCUS21273</name>
</gene>
<protein>
    <submittedName>
        <fullName evidence="1">Uncharacterized protein</fullName>
    </submittedName>
</protein>
<keyword evidence="2" id="KW-1185">Reference proteome</keyword>
<evidence type="ECO:0000313" key="2">
    <source>
        <dbReference type="Proteomes" id="UP000784294"/>
    </source>
</evidence>